<gene>
    <name evidence="3" type="ORF">QZM52_07405</name>
</gene>
<dbReference type="PANTHER" id="PTHR43022">
    <property type="entry name" value="PROTEIN SMF"/>
    <property type="match status" value="1"/>
</dbReference>
<dbReference type="SUPFAM" id="SSF102405">
    <property type="entry name" value="MCP/YpsA-like"/>
    <property type="match status" value="1"/>
</dbReference>
<organism evidence="3 4">
    <name type="scientific">Burkholderia metallica</name>
    <dbReference type="NCBI Taxonomy" id="488729"/>
    <lineage>
        <taxon>Bacteria</taxon>
        <taxon>Pseudomonadati</taxon>
        <taxon>Pseudomonadota</taxon>
        <taxon>Betaproteobacteria</taxon>
        <taxon>Burkholderiales</taxon>
        <taxon>Burkholderiaceae</taxon>
        <taxon>Burkholderia</taxon>
        <taxon>Burkholderia cepacia complex</taxon>
    </lineage>
</organism>
<reference evidence="3" key="1">
    <citation type="submission" date="2023-07" db="EMBL/GenBank/DDBJ databases">
        <title>A collection of bacterial strains from the Burkholderia cepacia Research Laboratory and Repository.</title>
        <authorList>
            <person name="Lipuma J."/>
            <person name="Spilker T."/>
            <person name="Caverly L."/>
        </authorList>
    </citation>
    <scope>NUCLEOTIDE SEQUENCE</scope>
    <source>
        <strain evidence="3">AU42020</strain>
    </source>
</reference>
<dbReference type="InterPro" id="IPR057666">
    <property type="entry name" value="DrpA_SLOG"/>
</dbReference>
<protein>
    <submittedName>
        <fullName evidence="3">DNA-processing protein DprA</fullName>
    </submittedName>
</protein>
<evidence type="ECO:0000313" key="3">
    <source>
        <dbReference type="EMBL" id="MDN7931119.1"/>
    </source>
</evidence>
<dbReference type="Gene3D" id="3.40.50.450">
    <property type="match status" value="1"/>
</dbReference>
<comment type="caution">
    <text evidence="3">The sequence shown here is derived from an EMBL/GenBank/DDBJ whole genome shotgun (WGS) entry which is preliminary data.</text>
</comment>
<dbReference type="Pfam" id="PF02481">
    <property type="entry name" value="DNA_processg_A"/>
    <property type="match status" value="1"/>
</dbReference>
<accession>A0ABT8P7R0</accession>
<dbReference type="EMBL" id="JAUJSQ010000002">
    <property type="protein sequence ID" value="MDN7931119.1"/>
    <property type="molecule type" value="Genomic_DNA"/>
</dbReference>
<dbReference type="PANTHER" id="PTHR43022:SF1">
    <property type="entry name" value="PROTEIN SMF"/>
    <property type="match status" value="1"/>
</dbReference>
<feature type="domain" description="Smf/DprA SLOG" evidence="2">
    <location>
        <begin position="101"/>
        <end position="274"/>
    </location>
</feature>
<evidence type="ECO:0000313" key="4">
    <source>
        <dbReference type="Proteomes" id="UP001171606"/>
    </source>
</evidence>
<dbReference type="RefSeq" id="WP_301754959.1">
    <property type="nucleotide sequence ID" value="NZ_JAUJSQ010000002.1"/>
</dbReference>
<evidence type="ECO:0000256" key="1">
    <source>
        <dbReference type="ARBA" id="ARBA00006525"/>
    </source>
</evidence>
<dbReference type="InterPro" id="IPR003488">
    <property type="entry name" value="DprA"/>
</dbReference>
<proteinExistence type="inferred from homology"/>
<evidence type="ECO:0000259" key="2">
    <source>
        <dbReference type="Pfam" id="PF02481"/>
    </source>
</evidence>
<dbReference type="Proteomes" id="UP001171606">
    <property type="component" value="Unassembled WGS sequence"/>
</dbReference>
<keyword evidence="4" id="KW-1185">Reference proteome</keyword>
<name>A0ABT8P7R0_9BURK</name>
<sequence>MDVQFVFAIICKTTSHWNNRMPVFDEAAIVFLGLARLKGIGFKTLRDLGGVDAIARRALSEGPDFVETLTKGSASDCRLDNILALGKSAAEVLTKVGIGLVRFGEDRFPVQFAELESSARPLWFFYQGNYDLLANDAVAVVGTRSPSPVGEFLTKYAVAAAQEAGVTVVSGLAKGVDEIAHEWALECGVPNISVLGTGLLRPYPAKNTLLSRRIIEAGGLLISEYMPDASPSAENFVWRNRLQAALAKCVIAPEWKRSSGTAHTIRFAKRFSRPSINLTLNGVSPPPDHGVADDTYEVPHDHAALIHALLKVDSRTEARILNMQESLF</sequence>
<comment type="similarity">
    <text evidence="1">Belongs to the DprA/Smf family.</text>
</comment>